<dbReference type="Pfam" id="PF02620">
    <property type="entry name" value="YceD"/>
    <property type="match status" value="1"/>
</dbReference>
<dbReference type="EMBL" id="VNHU01000001">
    <property type="protein sequence ID" value="TYP77037.1"/>
    <property type="molecule type" value="Genomic_DNA"/>
</dbReference>
<dbReference type="AlphaFoldDB" id="A0A5S5CCH2"/>
<dbReference type="InterPro" id="IPR003772">
    <property type="entry name" value="YceD"/>
</dbReference>
<reference evidence="1 2" key="1">
    <citation type="submission" date="2019-07" db="EMBL/GenBank/DDBJ databases">
        <title>Genomic Encyclopedia of Archaeal and Bacterial Type Strains, Phase II (KMG-II): from individual species to whole genera.</title>
        <authorList>
            <person name="Goeker M."/>
        </authorList>
    </citation>
    <scope>NUCLEOTIDE SEQUENCE [LARGE SCALE GENOMIC DNA]</scope>
    <source>
        <strain evidence="1 2">DSM 17527</strain>
    </source>
</reference>
<protein>
    <submittedName>
        <fullName evidence="1">Uncharacterized metal-binding protein YceD (DUF177 family)</fullName>
    </submittedName>
</protein>
<sequence>MLVTFFCYLCTRLYPFGKWPETDDEMKQLKAYNIPFVGLKQGVHQFEYQIDNTFFEHFEYDEFNAATVDVLLEFNKKSTLLELKFTATGSVNVNCDVTNEPFDLPINNELMVVVKFGEVFNDENEELLIIPYGAYEVNVQQYIYELIALAVPYKRVHPGVEDGTLNSEVLEKLDELSPKDKTIKENDEEIDPRWNKLKNLLNDK</sequence>
<name>A0A5S5CCH2_9FLAO</name>
<keyword evidence="2" id="KW-1185">Reference proteome</keyword>
<proteinExistence type="predicted"/>
<dbReference type="Proteomes" id="UP000324376">
    <property type="component" value="Unassembled WGS sequence"/>
</dbReference>
<comment type="caution">
    <text evidence="1">The sequence shown here is derived from an EMBL/GenBank/DDBJ whole genome shotgun (WGS) entry which is preliminary data.</text>
</comment>
<accession>A0A5S5CCH2</accession>
<gene>
    <name evidence="1" type="ORF">BD809_101184</name>
</gene>
<evidence type="ECO:0000313" key="1">
    <source>
        <dbReference type="EMBL" id="TYP77037.1"/>
    </source>
</evidence>
<organism evidence="1 2">
    <name type="scientific">Aquimarina intermedia</name>
    <dbReference type="NCBI Taxonomy" id="350814"/>
    <lineage>
        <taxon>Bacteria</taxon>
        <taxon>Pseudomonadati</taxon>
        <taxon>Bacteroidota</taxon>
        <taxon>Flavobacteriia</taxon>
        <taxon>Flavobacteriales</taxon>
        <taxon>Flavobacteriaceae</taxon>
        <taxon>Aquimarina</taxon>
    </lineage>
</organism>
<evidence type="ECO:0000313" key="2">
    <source>
        <dbReference type="Proteomes" id="UP000324376"/>
    </source>
</evidence>